<dbReference type="EMBL" id="BMDI01000003">
    <property type="protein sequence ID" value="GGI21077.1"/>
    <property type="molecule type" value="Genomic_DNA"/>
</dbReference>
<dbReference type="AlphaFoldDB" id="A0A8J3AZW8"/>
<sequence>MAEPAVATPLQPRQTLQPMQVAIKGRIEASRMFNGNRYTRITTPAADQYSRPQTVEIRSKGKLGEKGEEATVMATLGGFTRRPYQTKDNDSGEIVTITPVDLTLDAIE</sequence>
<comment type="caution">
    <text evidence="1">The sequence shown here is derived from an EMBL/GenBank/DDBJ whole genome shotgun (WGS) entry which is preliminary data.</text>
</comment>
<keyword evidence="2" id="KW-1185">Reference proteome</keyword>
<evidence type="ECO:0000313" key="1">
    <source>
        <dbReference type="EMBL" id="GGI21077.1"/>
    </source>
</evidence>
<accession>A0A8J3AZW8</accession>
<dbReference type="Proteomes" id="UP000642180">
    <property type="component" value="Unassembled WGS sequence"/>
</dbReference>
<evidence type="ECO:0000313" key="2">
    <source>
        <dbReference type="Proteomes" id="UP000642180"/>
    </source>
</evidence>
<gene>
    <name evidence="1" type="ORF">GCM10008066_27260</name>
</gene>
<protein>
    <recommendedName>
        <fullName evidence="3">Single-stranded DNA-binding protein</fullName>
    </recommendedName>
</protein>
<dbReference type="RefSeq" id="WP_229726422.1">
    <property type="nucleotide sequence ID" value="NZ_BMDI01000003.1"/>
</dbReference>
<name>A0A8J3AZW8_9BURK</name>
<proteinExistence type="predicted"/>
<organism evidence="1 2">
    <name type="scientific">Oxalicibacterium faecigallinarum</name>
    <dbReference type="NCBI Taxonomy" id="573741"/>
    <lineage>
        <taxon>Bacteria</taxon>
        <taxon>Pseudomonadati</taxon>
        <taxon>Pseudomonadota</taxon>
        <taxon>Betaproteobacteria</taxon>
        <taxon>Burkholderiales</taxon>
        <taxon>Oxalobacteraceae</taxon>
        <taxon>Oxalicibacterium</taxon>
    </lineage>
</organism>
<reference evidence="2" key="1">
    <citation type="journal article" date="2019" name="Int. J. Syst. Evol. Microbiol.">
        <title>The Global Catalogue of Microorganisms (GCM) 10K type strain sequencing project: providing services to taxonomists for standard genome sequencing and annotation.</title>
        <authorList>
            <consortium name="The Broad Institute Genomics Platform"/>
            <consortium name="The Broad Institute Genome Sequencing Center for Infectious Disease"/>
            <person name="Wu L."/>
            <person name="Ma J."/>
        </authorList>
    </citation>
    <scope>NUCLEOTIDE SEQUENCE [LARGE SCALE GENOMIC DNA]</scope>
    <source>
        <strain evidence="2">CCM 2767</strain>
    </source>
</reference>
<evidence type="ECO:0008006" key="3">
    <source>
        <dbReference type="Google" id="ProtNLM"/>
    </source>
</evidence>